<name>A0A544Z0C8_9ACTN</name>
<evidence type="ECO:0000259" key="9">
    <source>
        <dbReference type="Pfam" id="PF12704"/>
    </source>
</evidence>
<dbReference type="GO" id="GO:0022857">
    <property type="term" value="F:transmembrane transporter activity"/>
    <property type="evidence" value="ECO:0007669"/>
    <property type="project" value="TreeGrafter"/>
</dbReference>
<feature type="domain" description="MacB-like periplasmic core" evidence="9">
    <location>
        <begin position="20"/>
        <end position="235"/>
    </location>
</feature>
<feature type="transmembrane region" description="Helical" evidence="7">
    <location>
        <begin position="719"/>
        <end position="747"/>
    </location>
</feature>
<evidence type="ECO:0000256" key="5">
    <source>
        <dbReference type="ARBA" id="ARBA00023136"/>
    </source>
</evidence>
<dbReference type="InterPro" id="IPR003838">
    <property type="entry name" value="ABC3_permease_C"/>
</dbReference>
<dbReference type="Pfam" id="PF12704">
    <property type="entry name" value="MacB_PCD"/>
    <property type="match status" value="2"/>
</dbReference>
<keyword evidence="3 7" id="KW-0812">Transmembrane</keyword>
<evidence type="ECO:0000256" key="4">
    <source>
        <dbReference type="ARBA" id="ARBA00022989"/>
    </source>
</evidence>
<proteinExistence type="inferred from homology"/>
<feature type="transmembrane region" description="Helical" evidence="7">
    <location>
        <begin position="436"/>
        <end position="457"/>
    </location>
</feature>
<dbReference type="GO" id="GO:0005886">
    <property type="term" value="C:plasma membrane"/>
    <property type="evidence" value="ECO:0007669"/>
    <property type="project" value="UniProtKB-SubCell"/>
</dbReference>
<dbReference type="AlphaFoldDB" id="A0A544Z0C8"/>
<dbReference type="PANTHER" id="PTHR30572:SF4">
    <property type="entry name" value="ABC TRANSPORTER PERMEASE YTRF"/>
    <property type="match status" value="1"/>
</dbReference>
<feature type="transmembrane region" description="Helical" evidence="7">
    <location>
        <begin position="775"/>
        <end position="800"/>
    </location>
</feature>
<comment type="subcellular location">
    <subcellularLocation>
        <location evidence="1">Cell membrane</location>
        <topology evidence="1">Multi-pass membrane protein</topology>
    </subcellularLocation>
</comment>
<feature type="transmembrane region" description="Helical" evidence="7">
    <location>
        <begin position="266"/>
        <end position="292"/>
    </location>
</feature>
<reference evidence="10 11" key="1">
    <citation type="submission" date="2019-07" db="EMBL/GenBank/DDBJ databases">
        <title>Microbispora hainanensis DSM 45428.</title>
        <authorList>
            <person name="Thawai C."/>
        </authorList>
    </citation>
    <scope>NUCLEOTIDE SEQUENCE [LARGE SCALE GENOMIC DNA]</scope>
    <source>
        <strain evidence="10 11">DSM 45428</strain>
    </source>
</reference>
<protein>
    <submittedName>
        <fullName evidence="10">FtsX-like permease family protein</fullName>
    </submittedName>
</protein>
<evidence type="ECO:0000256" key="6">
    <source>
        <dbReference type="ARBA" id="ARBA00038076"/>
    </source>
</evidence>
<dbReference type="EMBL" id="VIRM01000007">
    <property type="protein sequence ID" value="TQS22435.1"/>
    <property type="molecule type" value="Genomic_DNA"/>
</dbReference>
<comment type="similarity">
    <text evidence="6">Belongs to the ABC-4 integral membrane protein family.</text>
</comment>
<dbReference type="InterPro" id="IPR050250">
    <property type="entry name" value="Macrolide_Exporter_MacB"/>
</dbReference>
<evidence type="ECO:0000256" key="3">
    <source>
        <dbReference type="ARBA" id="ARBA00022692"/>
    </source>
</evidence>
<feature type="transmembrane region" description="Helical" evidence="7">
    <location>
        <begin position="812"/>
        <end position="832"/>
    </location>
</feature>
<accession>A0A544Z0C8</accession>
<feature type="domain" description="ABC3 transporter permease C-terminal" evidence="8">
    <location>
        <begin position="271"/>
        <end position="388"/>
    </location>
</feature>
<gene>
    <name evidence="10" type="ORF">FLX08_08645</name>
</gene>
<feature type="transmembrane region" description="Helical" evidence="7">
    <location>
        <begin position="494"/>
        <end position="514"/>
    </location>
</feature>
<feature type="transmembrane region" description="Helical" evidence="7">
    <location>
        <begin position="319"/>
        <end position="341"/>
    </location>
</feature>
<sequence length="849" mass="86233">MTAMWHLIIRNTVARRGRLALTLLAVLLGVTFVTGSLVLTDTSQRLLDDQFRTAAAGVDLTVRDAVAFDSAMGVEVERDPLPAEVVDRVRAVPGVAAATPVVRGQGLIGVGGKTIVPAGPSLLLSWEPAPVGPFTLRAGRAPVAEGEVVIDAATARRHRIGLGAEVTVRAERTERLRVVGLAGFGPGEGLPETTVALVTLPAAQRLLALGGNSSEVAVVAADGTDVRRLRSAVSAALGSGYEVSSSRDVAAASAAAAKTQISSLQVMLLALAAAALLVGAFLIANTFSIVVTQRTRELAVLRAAGATGGQVTRSVLGEALLVGLAASAAGTGLGVACAAGLRDLAGVFGMTLPDGGLVVTSRTFVAAFVVGVGVTVLSAFGPARRAAAVAPVEAMRRSSADHLSGRAGWGRTVAGAVLTALGAAGLSIVLAGPGSVVVLGEAAVSTVVGLALLGPAVTPGLVRLLGRPLGVAGVPGRLARESAARSPRRTSATALALAFGLALVSFTTVLGTSIKESTARSYTETITADYVVESARNEMLGGLPVHVYHHVSELPQVAVASRLRYGHWKDGQSVEALTAVDPVTLPRVTSLHMVAGRLDAVAGGGVVLAANVAKERNLKVGDTLAMTFSRTGVQRLPVVGLLRDRDAQALSTGYVISLDTYERNYREDVDASVFVKVAGGVSGADAKKAIERALADAPTAQVRDQAAAVAGRNATIDQVLGLVSVLLMLTVLIALMGITNTLALSIIERTRELGLLRAVGMTGAQMRRMIRGEAALVAALAIVAGVGLGVAFAAGTVTALGRTTETTLTVPVGPLLLVVAVAALAGLLAGLLPARRAARLDVLTAIATS</sequence>
<keyword evidence="4 7" id="KW-1133">Transmembrane helix</keyword>
<keyword evidence="2" id="KW-1003">Cell membrane</keyword>
<dbReference type="Pfam" id="PF02687">
    <property type="entry name" value="FtsX"/>
    <property type="match status" value="2"/>
</dbReference>
<evidence type="ECO:0000313" key="10">
    <source>
        <dbReference type="EMBL" id="TQS22435.1"/>
    </source>
</evidence>
<evidence type="ECO:0000313" key="11">
    <source>
        <dbReference type="Proteomes" id="UP000316541"/>
    </source>
</evidence>
<feature type="transmembrane region" description="Helical" evidence="7">
    <location>
        <begin position="408"/>
        <end position="430"/>
    </location>
</feature>
<dbReference type="PANTHER" id="PTHR30572">
    <property type="entry name" value="MEMBRANE COMPONENT OF TRANSPORTER-RELATED"/>
    <property type="match status" value="1"/>
</dbReference>
<feature type="domain" description="ABC3 transporter permease C-terminal" evidence="8">
    <location>
        <begin position="725"/>
        <end position="841"/>
    </location>
</feature>
<evidence type="ECO:0000259" key="8">
    <source>
        <dbReference type="Pfam" id="PF02687"/>
    </source>
</evidence>
<keyword evidence="5 7" id="KW-0472">Membrane</keyword>
<evidence type="ECO:0000256" key="7">
    <source>
        <dbReference type="SAM" id="Phobius"/>
    </source>
</evidence>
<evidence type="ECO:0000256" key="1">
    <source>
        <dbReference type="ARBA" id="ARBA00004651"/>
    </source>
</evidence>
<feature type="transmembrane region" description="Helical" evidence="7">
    <location>
        <begin position="361"/>
        <end position="387"/>
    </location>
</feature>
<dbReference type="InterPro" id="IPR025857">
    <property type="entry name" value="MacB_PCD"/>
</dbReference>
<organism evidence="10 11">
    <name type="scientific">Microbispora hainanensis</name>
    <dbReference type="NCBI Taxonomy" id="568844"/>
    <lineage>
        <taxon>Bacteria</taxon>
        <taxon>Bacillati</taxon>
        <taxon>Actinomycetota</taxon>
        <taxon>Actinomycetes</taxon>
        <taxon>Streptosporangiales</taxon>
        <taxon>Streptosporangiaceae</taxon>
        <taxon>Microbispora</taxon>
    </lineage>
</organism>
<dbReference type="Proteomes" id="UP000316541">
    <property type="component" value="Unassembled WGS sequence"/>
</dbReference>
<comment type="caution">
    <text evidence="10">The sequence shown here is derived from an EMBL/GenBank/DDBJ whole genome shotgun (WGS) entry which is preliminary data.</text>
</comment>
<feature type="domain" description="MacB-like periplasmic core" evidence="9">
    <location>
        <begin position="491"/>
        <end position="692"/>
    </location>
</feature>
<evidence type="ECO:0000256" key="2">
    <source>
        <dbReference type="ARBA" id="ARBA00022475"/>
    </source>
</evidence>